<proteinExistence type="predicted"/>
<dbReference type="EMBL" id="AP017369">
    <property type="protein sequence ID" value="BAU94735.1"/>
    <property type="molecule type" value="Genomic_DNA"/>
</dbReference>
<name>A0A160PNA0_9CORY</name>
<protein>
    <submittedName>
        <fullName evidence="1">Uncharacterized protein</fullName>
    </submittedName>
</protein>
<evidence type="ECO:0000313" key="2">
    <source>
        <dbReference type="Proteomes" id="UP000218244"/>
    </source>
</evidence>
<reference evidence="1 2" key="1">
    <citation type="submission" date="2016-02" db="EMBL/GenBank/DDBJ databases">
        <title>Corynebacterium glutamicum N24 whole genome sequencing project.</title>
        <authorList>
            <person name="Matsutani M."/>
            <person name="Nangtapong N."/>
            <person name="Yakushi T."/>
            <person name="Matsushita K."/>
        </authorList>
    </citation>
    <scope>NUCLEOTIDE SEQUENCE [LARGE SCALE GENOMIC DNA]</scope>
    <source>
        <strain evidence="1 2">N24</strain>
    </source>
</reference>
<organism evidence="1 2">
    <name type="scientific">Corynebacterium suranareeae</name>
    <dbReference type="NCBI Taxonomy" id="2506452"/>
    <lineage>
        <taxon>Bacteria</taxon>
        <taxon>Bacillati</taxon>
        <taxon>Actinomycetota</taxon>
        <taxon>Actinomycetes</taxon>
        <taxon>Mycobacteriales</taxon>
        <taxon>Corynebacteriaceae</taxon>
        <taxon>Corynebacterium</taxon>
    </lineage>
</organism>
<gene>
    <name evidence="1" type="ORF">N24_0473</name>
</gene>
<dbReference type="KEGG" id="csur:N24_0473"/>
<evidence type="ECO:0000313" key="1">
    <source>
        <dbReference type="EMBL" id="BAU94735.1"/>
    </source>
</evidence>
<sequence>MFRYAKHHTQDRSCSFRNPLDPVRRIFAYWIFHRDEAFVPALIRHVRTIRKFKGLRFLHNTSKLG</sequence>
<accession>A0A160PNA0</accession>
<dbReference type="AlphaFoldDB" id="A0A160PNA0"/>
<keyword evidence="2" id="KW-1185">Reference proteome</keyword>
<dbReference type="Proteomes" id="UP000218244">
    <property type="component" value="Chromosome"/>
</dbReference>